<dbReference type="RefSeq" id="WP_244821143.1">
    <property type="nucleotide sequence ID" value="NZ_CP112998.1"/>
</dbReference>
<evidence type="ECO:0008006" key="4">
    <source>
        <dbReference type="Google" id="ProtNLM"/>
    </source>
</evidence>
<keyword evidence="1" id="KW-0732">Signal</keyword>
<keyword evidence="3" id="KW-1185">Reference proteome</keyword>
<dbReference type="AlphaFoldDB" id="A0A9E8N579"/>
<accession>A0A9E8N579</accession>
<protein>
    <recommendedName>
        <fullName evidence="4">DUF1579 domain-containing protein</fullName>
    </recommendedName>
</protein>
<gene>
    <name evidence="2" type="ORF">ON006_19985</name>
</gene>
<evidence type="ECO:0000313" key="3">
    <source>
        <dbReference type="Proteomes" id="UP001164653"/>
    </source>
</evidence>
<proteinExistence type="predicted"/>
<dbReference type="KEGG" id="dpf:ON006_19985"/>
<reference evidence="2" key="1">
    <citation type="submission" date="2022-11" db="EMBL/GenBank/DDBJ databases">
        <title>Dyadobacter pollutisoli sp. nov., isolated from plastic dumped soil.</title>
        <authorList>
            <person name="Kim J.M."/>
            <person name="Kim K.R."/>
            <person name="Lee J.K."/>
            <person name="Hao L."/>
            <person name="Jeon C.O."/>
        </authorList>
    </citation>
    <scope>NUCLEOTIDE SEQUENCE</scope>
    <source>
        <strain evidence="2">U1</strain>
    </source>
</reference>
<sequence>MKNLLLICILLGSVSPANAQETSNPAIEKLAFLEGKWTGPAWISLGPNNSKTLTQKEDVQLMLNKNVLHVEGIGSENGKVLFHALGIISYNKQTEKYNFRAYRETGLSVDAYFIPKGEKWIEWGFDIGNGAKVKYNIRINEKGQWHEVGEFSPDGNKWYKNFEMTLDKTI</sequence>
<organism evidence="2 3">
    <name type="scientific">Dyadobacter pollutisoli</name>
    <dbReference type="NCBI Taxonomy" id="2910158"/>
    <lineage>
        <taxon>Bacteria</taxon>
        <taxon>Pseudomonadati</taxon>
        <taxon>Bacteroidota</taxon>
        <taxon>Cytophagia</taxon>
        <taxon>Cytophagales</taxon>
        <taxon>Spirosomataceae</taxon>
        <taxon>Dyadobacter</taxon>
    </lineage>
</organism>
<evidence type="ECO:0000256" key="1">
    <source>
        <dbReference type="SAM" id="SignalP"/>
    </source>
</evidence>
<dbReference type="EMBL" id="CP112998">
    <property type="protein sequence ID" value="WAC10030.1"/>
    <property type="molecule type" value="Genomic_DNA"/>
</dbReference>
<name>A0A9E8N579_9BACT</name>
<dbReference type="Proteomes" id="UP001164653">
    <property type="component" value="Chromosome"/>
</dbReference>
<feature type="chain" id="PRO_5039681471" description="DUF1579 domain-containing protein" evidence="1">
    <location>
        <begin position="20"/>
        <end position="170"/>
    </location>
</feature>
<feature type="signal peptide" evidence="1">
    <location>
        <begin position="1"/>
        <end position="19"/>
    </location>
</feature>
<evidence type="ECO:0000313" key="2">
    <source>
        <dbReference type="EMBL" id="WAC10030.1"/>
    </source>
</evidence>